<evidence type="ECO:0000256" key="3">
    <source>
        <dbReference type="ARBA" id="ARBA00006047"/>
    </source>
</evidence>
<evidence type="ECO:0000256" key="4">
    <source>
        <dbReference type="ARBA" id="ARBA00012591"/>
    </source>
</evidence>
<evidence type="ECO:0000256" key="11">
    <source>
        <dbReference type="PIRSR" id="PIRSR000460-1"/>
    </source>
</evidence>
<keyword evidence="6" id="KW-0328">Glycosyltransferase</keyword>
<dbReference type="AlphaFoldDB" id="A0A7S7SMB9"/>
<dbReference type="InterPro" id="IPR011834">
    <property type="entry name" value="Agluc_phsphrylas"/>
</dbReference>
<dbReference type="PROSITE" id="PS00102">
    <property type="entry name" value="PHOSPHORYLASE"/>
    <property type="match status" value="1"/>
</dbReference>
<evidence type="ECO:0000256" key="5">
    <source>
        <dbReference type="ARBA" id="ARBA00022533"/>
    </source>
</evidence>
<dbReference type="Pfam" id="PF11897">
    <property type="entry name" value="DUF3417"/>
    <property type="match status" value="1"/>
</dbReference>
<comment type="similarity">
    <text evidence="3">Belongs to the glycogen phosphorylase family.</text>
</comment>
<evidence type="ECO:0000256" key="8">
    <source>
        <dbReference type="ARBA" id="ARBA00022898"/>
    </source>
</evidence>
<reference evidence="13 14" key="1">
    <citation type="submission" date="2020-10" db="EMBL/GenBank/DDBJ databases">
        <title>Complete genome sequence of Paludibaculum fermentans P105T, a facultatively anaerobic acidobacterium capable of dissimilatory Fe(III) reduction.</title>
        <authorList>
            <person name="Dedysh S.N."/>
            <person name="Beletsky A.V."/>
            <person name="Kulichevskaya I.S."/>
            <person name="Mardanov A.V."/>
            <person name="Ravin N.V."/>
        </authorList>
    </citation>
    <scope>NUCLEOTIDE SEQUENCE [LARGE SCALE GENOMIC DNA]</scope>
    <source>
        <strain evidence="13 14">P105</strain>
    </source>
</reference>
<dbReference type="PANTHER" id="PTHR42655">
    <property type="entry name" value="GLYCOGEN PHOSPHORYLASE"/>
    <property type="match status" value="1"/>
</dbReference>
<evidence type="ECO:0000313" key="13">
    <source>
        <dbReference type="EMBL" id="QOY90279.1"/>
    </source>
</evidence>
<dbReference type="GO" id="GO:0005975">
    <property type="term" value="P:carbohydrate metabolic process"/>
    <property type="evidence" value="ECO:0007669"/>
    <property type="project" value="InterPro"/>
</dbReference>
<proteinExistence type="inferred from homology"/>
<dbReference type="RefSeq" id="WP_194451944.1">
    <property type="nucleotide sequence ID" value="NZ_CP063849.1"/>
</dbReference>
<comment type="catalytic activity">
    <reaction evidence="1">
        <text>[(1-&gt;4)-alpha-D-glucosyl](n) + phosphate = [(1-&gt;4)-alpha-D-glucosyl](n-1) + alpha-D-glucose 1-phosphate</text>
        <dbReference type="Rhea" id="RHEA:41732"/>
        <dbReference type="Rhea" id="RHEA-COMP:9584"/>
        <dbReference type="Rhea" id="RHEA-COMP:9586"/>
        <dbReference type="ChEBI" id="CHEBI:15444"/>
        <dbReference type="ChEBI" id="CHEBI:43474"/>
        <dbReference type="ChEBI" id="CHEBI:58601"/>
        <dbReference type="EC" id="2.4.1.1"/>
    </reaction>
</comment>
<dbReference type="GO" id="GO:0008184">
    <property type="term" value="F:glycogen phosphorylase activity"/>
    <property type="evidence" value="ECO:0007669"/>
    <property type="project" value="InterPro"/>
</dbReference>
<dbReference type="Gene3D" id="3.40.50.2000">
    <property type="entry name" value="Glycogen Phosphorylase B"/>
    <property type="match status" value="3"/>
</dbReference>
<gene>
    <name evidence="13" type="primary">glgP</name>
    <name evidence="13" type="ORF">IRI77_10080</name>
</gene>
<comment type="cofactor">
    <cofactor evidence="2">
        <name>pyridoxal 5'-phosphate</name>
        <dbReference type="ChEBI" id="CHEBI:597326"/>
    </cofactor>
</comment>
<sequence length="852" mass="96701">MPFQVQPVKEFLVSPALPPAISRLGELAHNLLWSWDHTIRPLFRRLDPSLWKECHRNPVLMLGRIPQESLEKAAADPRYIALYQSACRRYDQYMSLPPDASRKDTMLVAYFSMEYGLSESLTIYSGGLGILSGDHLKAASDAGLNLVGIGLLYQKGYLQQYLNPDGWQTEKTPVNDFYTWPVQPALDANGNEILVEVKLPHGTCSIKVWRMKVGRVDLLLLDTNIPQNQNPEYRDITDQLYGGDNVTRIQQELVLGVGGLRALKALGLEPTVYHMNEGHSAFLALERIRLSMQENRLSFEEALESARGNNVFTTHTPVPAGIDMFDPGLVYEYLHGYCERYGVPFDKFLSLGQGGTDEQGDRFSMAVLALKTSAYRNAVSRLHGEVSQEMFHKLWPDLPIHEVPITPITNGVHLPTWLNGDLALLYDQYLAPDWRERYPEGSIWEQVPEIPNDELWEIRRRRKRRLINFVRERMSKRAQERRASSIEQRRLAELFDPEAFTIGFSRRFATYKRATLIFRDKERLKKILSNPQMPVQILVAGKAHPKDNPGKQFIREIVQLSRDPGFAKHVVFIEDYDIEVARELVHGVDLWLNNPRRGEEACGTSGMKAAMNGTLNLSILDGWFDEAYEVSGGWAIGDRDQYSSDMDDLHASSIYSQLENDILPLFYKGREEGVPHGWMQRVKQSLMNLSPGFNCQRMIHDYTTRFYEPAHIGFLAVRRDNFQPAREKASWYAQVERLWSQVSIEDSGDGPGACVLTGTPIQLRAAVRLAGLTPEDVRVEAVVGRVNPDGGLEDTSVITLPPLSEQSEAVVFGRDFVPHQTGRLGYTLRVSPNHCDDPLTRPCLSPVKWTRS</sequence>
<protein>
    <recommendedName>
        <fullName evidence="4">glycogen phosphorylase</fullName>
        <ecNumber evidence="4">2.4.1.1</ecNumber>
    </recommendedName>
</protein>
<dbReference type="Pfam" id="PF00343">
    <property type="entry name" value="Phosphorylase"/>
    <property type="match status" value="1"/>
</dbReference>
<accession>A0A7S7SMB9</accession>
<dbReference type="PIRSF" id="PIRSF000460">
    <property type="entry name" value="Pprylas_GlgP"/>
    <property type="match status" value="1"/>
</dbReference>
<feature type="modified residue" description="N6-(pyridoxal phosphate)lysine" evidence="11">
    <location>
        <position position="608"/>
    </location>
</feature>
<keyword evidence="5" id="KW-0021">Allosteric enzyme</keyword>
<evidence type="ECO:0000256" key="2">
    <source>
        <dbReference type="ARBA" id="ARBA00001933"/>
    </source>
</evidence>
<organism evidence="13 14">
    <name type="scientific">Paludibaculum fermentans</name>
    <dbReference type="NCBI Taxonomy" id="1473598"/>
    <lineage>
        <taxon>Bacteria</taxon>
        <taxon>Pseudomonadati</taxon>
        <taxon>Acidobacteriota</taxon>
        <taxon>Terriglobia</taxon>
        <taxon>Bryobacterales</taxon>
        <taxon>Bryobacteraceae</taxon>
        <taxon>Paludibaculum</taxon>
    </lineage>
</organism>
<dbReference type="SUPFAM" id="SSF53756">
    <property type="entry name" value="UDP-Glycosyltransferase/glycogen phosphorylase"/>
    <property type="match status" value="1"/>
</dbReference>
<evidence type="ECO:0000256" key="7">
    <source>
        <dbReference type="ARBA" id="ARBA00022679"/>
    </source>
</evidence>
<dbReference type="EMBL" id="CP063849">
    <property type="protein sequence ID" value="QOY90279.1"/>
    <property type="molecule type" value="Genomic_DNA"/>
</dbReference>
<evidence type="ECO:0000256" key="9">
    <source>
        <dbReference type="ARBA" id="ARBA00023277"/>
    </source>
</evidence>
<dbReference type="InterPro" id="IPR000811">
    <property type="entry name" value="Glyco_trans_35"/>
</dbReference>
<dbReference type="NCBIfam" id="TIGR02094">
    <property type="entry name" value="more_P_ylases"/>
    <property type="match status" value="1"/>
</dbReference>
<comment type="function">
    <text evidence="10">Phosphorylase is an important allosteric enzyme in carbohydrate metabolism. Enzymes from different sources differ in their regulatory mechanisms and in their natural substrates. However, all known phosphorylases share catalytic and structural properties.</text>
</comment>
<keyword evidence="14" id="KW-1185">Reference proteome</keyword>
<evidence type="ECO:0000313" key="14">
    <source>
        <dbReference type="Proteomes" id="UP000593892"/>
    </source>
</evidence>
<dbReference type="KEGG" id="pfer:IRI77_10080"/>
<dbReference type="InterPro" id="IPR052182">
    <property type="entry name" value="Glycogen/Maltodextrin_Phosph"/>
</dbReference>
<dbReference type="PANTHER" id="PTHR42655:SF1">
    <property type="entry name" value="GLYCOGEN PHOSPHORYLASE"/>
    <property type="match status" value="1"/>
</dbReference>
<dbReference type="GO" id="GO:0030170">
    <property type="term" value="F:pyridoxal phosphate binding"/>
    <property type="evidence" value="ECO:0007669"/>
    <property type="project" value="InterPro"/>
</dbReference>
<dbReference type="InterPro" id="IPR024517">
    <property type="entry name" value="Glycogen_phosphorylase_DUF3417"/>
</dbReference>
<keyword evidence="8 11" id="KW-0663">Pyridoxal phosphate</keyword>
<name>A0A7S7SMB9_PALFE</name>
<dbReference type="InterPro" id="IPR035090">
    <property type="entry name" value="Pyridoxal_P_attach_site"/>
</dbReference>
<dbReference type="Proteomes" id="UP000593892">
    <property type="component" value="Chromosome"/>
</dbReference>
<evidence type="ECO:0000256" key="6">
    <source>
        <dbReference type="ARBA" id="ARBA00022676"/>
    </source>
</evidence>
<keyword evidence="7" id="KW-0808">Transferase</keyword>
<keyword evidence="9" id="KW-0119">Carbohydrate metabolism</keyword>
<evidence type="ECO:0000256" key="1">
    <source>
        <dbReference type="ARBA" id="ARBA00001275"/>
    </source>
</evidence>
<evidence type="ECO:0000256" key="10">
    <source>
        <dbReference type="ARBA" id="ARBA00025174"/>
    </source>
</evidence>
<feature type="domain" description="DUF3417" evidence="12">
    <location>
        <begin position="17"/>
        <end position="121"/>
    </location>
</feature>
<evidence type="ECO:0000259" key="12">
    <source>
        <dbReference type="Pfam" id="PF11897"/>
    </source>
</evidence>
<dbReference type="EC" id="2.4.1.1" evidence="4"/>